<dbReference type="PANTHER" id="PTHR36509">
    <property type="entry name" value="BLL3101 PROTEIN"/>
    <property type="match status" value="1"/>
</dbReference>
<comment type="caution">
    <text evidence="2">The sequence shown here is derived from an EMBL/GenBank/DDBJ whole genome shotgun (WGS) entry which is preliminary data.</text>
</comment>
<dbReference type="InterPro" id="IPR010621">
    <property type="entry name" value="DUF1214"/>
</dbReference>
<dbReference type="PANTHER" id="PTHR36509:SF2">
    <property type="entry name" value="BLL3101 PROTEIN"/>
    <property type="match status" value="1"/>
</dbReference>
<sequence length="99" mass="10957">MPPVAASGFWSLTMYDEGRFFVPNALNRYTISQRDNLKANADGSADIYLQADSPGKDKEPNWLPAPKGKFSVMLRLYMPKEGPVSILDGSWKPPAITPL</sequence>
<feature type="domain" description="DUF1214" evidence="1">
    <location>
        <begin position="2"/>
        <end position="81"/>
    </location>
</feature>
<dbReference type="SUPFAM" id="SSF160935">
    <property type="entry name" value="VPA0735-like"/>
    <property type="match status" value="1"/>
</dbReference>
<evidence type="ECO:0000313" key="2">
    <source>
        <dbReference type="EMBL" id="CAH2402982.1"/>
    </source>
</evidence>
<evidence type="ECO:0000259" key="1">
    <source>
        <dbReference type="Pfam" id="PF06742"/>
    </source>
</evidence>
<reference evidence="2" key="1">
    <citation type="submission" date="2022-03" db="EMBL/GenBank/DDBJ databases">
        <authorList>
            <person name="Brunel B."/>
        </authorList>
    </citation>
    <scope>NUCLEOTIDE SEQUENCE</scope>
    <source>
        <strain evidence="2">STM4922sample</strain>
    </source>
</reference>
<proteinExistence type="predicted"/>
<dbReference type="Proteomes" id="UP001152604">
    <property type="component" value="Unassembled WGS sequence"/>
</dbReference>
<dbReference type="InterPro" id="IPR037049">
    <property type="entry name" value="DUF1214_C_sf"/>
</dbReference>
<protein>
    <recommendedName>
        <fullName evidence="1">DUF1214 domain-containing protein</fullName>
    </recommendedName>
</protein>
<gene>
    <name evidence="2" type="ORF">MES4922_300153</name>
</gene>
<keyword evidence="3" id="KW-1185">Reference proteome</keyword>
<dbReference type="Pfam" id="PF06742">
    <property type="entry name" value="DUF1214"/>
    <property type="match status" value="1"/>
</dbReference>
<evidence type="ECO:0000313" key="3">
    <source>
        <dbReference type="Proteomes" id="UP001152604"/>
    </source>
</evidence>
<dbReference type="Gene3D" id="2.60.120.600">
    <property type="entry name" value="Domain of unknown function DUF1214, C-terminal domain"/>
    <property type="match status" value="1"/>
</dbReference>
<organism evidence="2 3">
    <name type="scientific">Mesorhizobium ventifaucium</name>
    <dbReference type="NCBI Taxonomy" id="666020"/>
    <lineage>
        <taxon>Bacteria</taxon>
        <taxon>Pseudomonadati</taxon>
        <taxon>Pseudomonadota</taxon>
        <taxon>Alphaproteobacteria</taxon>
        <taxon>Hyphomicrobiales</taxon>
        <taxon>Phyllobacteriaceae</taxon>
        <taxon>Mesorhizobium</taxon>
    </lineage>
</organism>
<accession>A0ABM9E1M5</accession>
<dbReference type="EMBL" id="CAKXZS010000024">
    <property type="protein sequence ID" value="CAH2402982.1"/>
    <property type="molecule type" value="Genomic_DNA"/>
</dbReference>
<name>A0ABM9E1M5_9HYPH</name>